<reference evidence="7" key="1">
    <citation type="submission" date="2017-02" db="UniProtKB">
        <authorList>
            <consortium name="WormBaseParasite"/>
        </authorList>
    </citation>
    <scope>IDENTIFICATION</scope>
</reference>
<dbReference type="InterPro" id="IPR001881">
    <property type="entry name" value="EGF-like_Ca-bd_dom"/>
</dbReference>
<accession>A0A0N4XNZ6</accession>
<dbReference type="CDD" id="cd00054">
    <property type="entry name" value="EGF_CA"/>
    <property type="match status" value="1"/>
</dbReference>
<dbReference type="InterPro" id="IPR000152">
    <property type="entry name" value="EGF-type_Asp/Asn_hydroxyl_site"/>
</dbReference>
<sequence>YFNPFSYNECADPKLNDCDHNADCIDTDDGFTCLCKDGFFDENTDPTKTGRVCIGLAIDRPQEAEKTTLSPNLIPCGNTHCKLDLHEVCIGGSKCGCRPGESRSSPSEKCVPVTSVPIVVRVIDYDGEPLQYSTDYSKPENPEHVQIVEDAVKGLGDVFRQTDIAPRYVVTDVNYITNPKVENRFALLSLFH</sequence>
<dbReference type="EMBL" id="UYSL01007591">
    <property type="protein sequence ID" value="VDL67839.1"/>
    <property type="molecule type" value="Genomic_DNA"/>
</dbReference>
<evidence type="ECO:0000256" key="2">
    <source>
        <dbReference type="PROSITE-ProRule" id="PRU00076"/>
    </source>
</evidence>
<dbReference type="Pfam" id="PF00008">
    <property type="entry name" value="EGF"/>
    <property type="match status" value="1"/>
</dbReference>
<gene>
    <name evidence="5" type="ORF">NBR_LOCUS4250</name>
</gene>
<keyword evidence="1" id="KW-1015">Disulfide bond</keyword>
<evidence type="ECO:0000259" key="4">
    <source>
        <dbReference type="PROSITE" id="PS50026"/>
    </source>
</evidence>
<protein>
    <submittedName>
        <fullName evidence="7">EGF-like domain-containing protein</fullName>
    </submittedName>
</protein>
<dbReference type="InterPro" id="IPR000082">
    <property type="entry name" value="SEA_dom"/>
</dbReference>
<keyword evidence="2" id="KW-0245">EGF-like domain</keyword>
<dbReference type="PROSITE" id="PS50026">
    <property type="entry name" value="EGF_3"/>
    <property type="match status" value="1"/>
</dbReference>
<evidence type="ECO:0000313" key="5">
    <source>
        <dbReference type="EMBL" id="VDL67839.1"/>
    </source>
</evidence>
<dbReference type="Gene3D" id="2.10.25.10">
    <property type="entry name" value="Laminin"/>
    <property type="match status" value="1"/>
</dbReference>
<dbReference type="SMART" id="SM00179">
    <property type="entry name" value="EGF_CA"/>
    <property type="match status" value="1"/>
</dbReference>
<dbReference type="InterPro" id="IPR057353">
    <property type="entry name" value="TNFR_nem"/>
</dbReference>
<dbReference type="WBParaSite" id="NBR_0000424801-mRNA-1">
    <property type="protein sequence ID" value="NBR_0000424801-mRNA-1"/>
    <property type="gene ID" value="NBR_0000424801"/>
</dbReference>
<evidence type="ECO:0000313" key="6">
    <source>
        <dbReference type="Proteomes" id="UP000271162"/>
    </source>
</evidence>
<evidence type="ECO:0000259" key="3">
    <source>
        <dbReference type="PROSITE" id="PS50024"/>
    </source>
</evidence>
<feature type="domain" description="EGF-like" evidence="4">
    <location>
        <begin position="6"/>
        <end position="45"/>
    </location>
</feature>
<dbReference type="PROSITE" id="PS50024">
    <property type="entry name" value="SEA"/>
    <property type="match status" value="1"/>
</dbReference>
<dbReference type="SUPFAM" id="SSF57196">
    <property type="entry name" value="EGF/Laminin"/>
    <property type="match status" value="1"/>
</dbReference>
<dbReference type="SMART" id="SM00181">
    <property type="entry name" value="EGF"/>
    <property type="match status" value="2"/>
</dbReference>
<evidence type="ECO:0000256" key="1">
    <source>
        <dbReference type="ARBA" id="ARBA00023157"/>
    </source>
</evidence>
<dbReference type="GO" id="GO:0005509">
    <property type="term" value="F:calcium ion binding"/>
    <property type="evidence" value="ECO:0007669"/>
    <property type="project" value="InterPro"/>
</dbReference>
<comment type="caution">
    <text evidence="2">Lacks conserved residue(s) required for the propagation of feature annotation.</text>
</comment>
<dbReference type="InterPro" id="IPR000742">
    <property type="entry name" value="EGF"/>
</dbReference>
<dbReference type="Proteomes" id="UP000271162">
    <property type="component" value="Unassembled WGS sequence"/>
</dbReference>
<dbReference type="AlphaFoldDB" id="A0A0N4XNZ6"/>
<reference evidence="5 6" key="2">
    <citation type="submission" date="2018-11" db="EMBL/GenBank/DDBJ databases">
        <authorList>
            <consortium name="Pathogen Informatics"/>
        </authorList>
    </citation>
    <scope>NUCLEOTIDE SEQUENCE [LARGE SCALE GENOMIC DNA]</scope>
</reference>
<evidence type="ECO:0000313" key="7">
    <source>
        <dbReference type="WBParaSite" id="NBR_0000424801-mRNA-1"/>
    </source>
</evidence>
<dbReference type="Pfam" id="PF25314">
    <property type="entry name" value="TNFR_nem"/>
    <property type="match status" value="1"/>
</dbReference>
<feature type="domain" description="SEA" evidence="3">
    <location>
        <begin position="112"/>
        <end position="192"/>
    </location>
</feature>
<dbReference type="STRING" id="27835.A0A0N4XNZ6"/>
<keyword evidence="6" id="KW-1185">Reference proteome</keyword>
<name>A0A0N4XNZ6_NIPBR</name>
<proteinExistence type="predicted"/>
<organism evidence="7">
    <name type="scientific">Nippostrongylus brasiliensis</name>
    <name type="common">Rat hookworm</name>
    <dbReference type="NCBI Taxonomy" id="27835"/>
    <lineage>
        <taxon>Eukaryota</taxon>
        <taxon>Metazoa</taxon>
        <taxon>Ecdysozoa</taxon>
        <taxon>Nematoda</taxon>
        <taxon>Chromadorea</taxon>
        <taxon>Rhabditida</taxon>
        <taxon>Rhabditina</taxon>
        <taxon>Rhabditomorpha</taxon>
        <taxon>Strongyloidea</taxon>
        <taxon>Heligmosomidae</taxon>
        <taxon>Nippostrongylus</taxon>
    </lineage>
</organism>
<dbReference type="PROSITE" id="PS00010">
    <property type="entry name" value="ASX_HYDROXYL"/>
    <property type="match status" value="1"/>
</dbReference>